<dbReference type="SUPFAM" id="SSF46988">
    <property type="entry name" value="Tubulin chaperone cofactor A"/>
    <property type="match status" value="1"/>
</dbReference>
<dbReference type="InterPro" id="IPR036126">
    <property type="entry name" value="TBCA_sf"/>
</dbReference>
<dbReference type="Proteomes" id="UP000664169">
    <property type="component" value="Unassembled WGS sequence"/>
</dbReference>
<sequence length="105" mass="11645">MAPSQISIATSSLNRLIKEEASYHKELTQQEARLTKLESGPDEEGNKDFLIRQEKTAIEETKRMFPRLESDIATGRQRLLDVMKAGGGSEEEIAKAQEALKAGKA</sequence>
<evidence type="ECO:0000313" key="5">
    <source>
        <dbReference type="Proteomes" id="UP000664169"/>
    </source>
</evidence>
<gene>
    <name evidence="4" type="ORF">GOMPHAMPRED_002939</name>
</gene>
<dbReference type="GO" id="GO:0005829">
    <property type="term" value="C:cytosol"/>
    <property type="evidence" value="ECO:0007669"/>
    <property type="project" value="TreeGrafter"/>
</dbReference>
<keyword evidence="3" id="KW-0493">Microtubule</keyword>
<dbReference type="GO" id="GO:0005874">
    <property type="term" value="C:microtubule"/>
    <property type="evidence" value="ECO:0007669"/>
    <property type="project" value="UniProtKB-KW"/>
</dbReference>
<dbReference type="PANTHER" id="PTHR21500">
    <property type="entry name" value="TUBULIN-SPECIFIC CHAPERONE A"/>
    <property type="match status" value="1"/>
</dbReference>
<proteinExistence type="inferred from homology"/>
<comment type="subcellular location">
    <subcellularLocation>
        <location evidence="3">Cytoplasm</location>
        <location evidence="3">Cytoskeleton</location>
    </subcellularLocation>
</comment>
<dbReference type="AlphaFoldDB" id="A0A8H3EDY2"/>
<reference evidence="4" key="1">
    <citation type="submission" date="2021-03" db="EMBL/GenBank/DDBJ databases">
        <authorList>
            <person name="Tagirdzhanova G."/>
        </authorList>
    </citation>
    <scope>NUCLEOTIDE SEQUENCE</scope>
</reference>
<evidence type="ECO:0000256" key="2">
    <source>
        <dbReference type="ARBA" id="ARBA00023186"/>
    </source>
</evidence>
<dbReference type="EMBL" id="CAJPDQ010000002">
    <property type="protein sequence ID" value="CAF9904759.1"/>
    <property type="molecule type" value="Genomic_DNA"/>
</dbReference>
<name>A0A8H3EDY2_9LECA</name>
<keyword evidence="3" id="KW-0206">Cytoskeleton</keyword>
<keyword evidence="3" id="KW-0963">Cytoplasm</keyword>
<comment type="subunit">
    <text evidence="3">Supercomplex made of cofactors A to E. Cofactors A and D function by capturing and stabilizing tubulin in a quasi-native conformation. Cofactor E binds to the cofactor D-tubulin complex; interaction with cofactor C then causes the release of tubulin polypeptides that are committed to the native state.</text>
</comment>
<dbReference type="Pfam" id="PF02970">
    <property type="entry name" value="TBCA"/>
    <property type="match status" value="1"/>
</dbReference>
<dbReference type="OrthoDB" id="296187at2759"/>
<dbReference type="InterPro" id="IPR004226">
    <property type="entry name" value="TBCA"/>
</dbReference>
<dbReference type="GO" id="GO:0007023">
    <property type="term" value="P:post-chaperonin tubulin folding pathway"/>
    <property type="evidence" value="ECO:0007669"/>
    <property type="project" value="UniProtKB-UniRule"/>
</dbReference>
<evidence type="ECO:0000256" key="3">
    <source>
        <dbReference type="RuleBase" id="RU364030"/>
    </source>
</evidence>
<evidence type="ECO:0000256" key="1">
    <source>
        <dbReference type="ARBA" id="ARBA00006806"/>
    </source>
</evidence>
<comment type="caution">
    <text evidence="4">The sequence shown here is derived from an EMBL/GenBank/DDBJ whole genome shotgun (WGS) entry which is preliminary data.</text>
</comment>
<accession>A0A8H3EDY2</accession>
<dbReference type="GO" id="GO:0048487">
    <property type="term" value="F:beta-tubulin binding"/>
    <property type="evidence" value="ECO:0007669"/>
    <property type="project" value="InterPro"/>
</dbReference>
<evidence type="ECO:0000313" key="4">
    <source>
        <dbReference type="EMBL" id="CAF9904759.1"/>
    </source>
</evidence>
<dbReference type="PANTHER" id="PTHR21500:SF0">
    <property type="entry name" value="TUBULIN-SPECIFIC CHAPERONE A"/>
    <property type="match status" value="1"/>
</dbReference>
<protein>
    <recommendedName>
        <fullName evidence="3">Tubulin-specific chaperone A</fullName>
    </recommendedName>
</protein>
<dbReference type="GO" id="GO:0007021">
    <property type="term" value="P:tubulin complex assembly"/>
    <property type="evidence" value="ECO:0007669"/>
    <property type="project" value="UniProtKB-UniRule"/>
</dbReference>
<dbReference type="Gene3D" id="1.20.58.90">
    <property type="match status" value="1"/>
</dbReference>
<keyword evidence="5" id="KW-1185">Reference proteome</keyword>
<keyword evidence="2 3" id="KW-0143">Chaperone</keyword>
<organism evidence="4 5">
    <name type="scientific">Gomphillus americanus</name>
    <dbReference type="NCBI Taxonomy" id="1940652"/>
    <lineage>
        <taxon>Eukaryota</taxon>
        <taxon>Fungi</taxon>
        <taxon>Dikarya</taxon>
        <taxon>Ascomycota</taxon>
        <taxon>Pezizomycotina</taxon>
        <taxon>Lecanoromycetes</taxon>
        <taxon>OSLEUM clade</taxon>
        <taxon>Ostropomycetidae</taxon>
        <taxon>Ostropales</taxon>
        <taxon>Graphidaceae</taxon>
        <taxon>Gomphilloideae</taxon>
        <taxon>Gomphillus</taxon>
    </lineage>
</organism>
<comment type="similarity">
    <text evidence="1 3">Belongs to the TBCA family.</text>
</comment>